<dbReference type="GO" id="GO:0005886">
    <property type="term" value="C:plasma membrane"/>
    <property type="evidence" value="ECO:0007669"/>
    <property type="project" value="UniProtKB-SubCell"/>
</dbReference>
<dbReference type="AlphaFoldDB" id="A0A6G1IT43"/>
<dbReference type="Gene3D" id="1.20.1530.20">
    <property type="match status" value="1"/>
</dbReference>
<keyword evidence="13" id="KW-1185">Reference proteome</keyword>
<organism evidence="12 13">
    <name type="scientific">Lentithecium fluviatile CBS 122367</name>
    <dbReference type="NCBI Taxonomy" id="1168545"/>
    <lineage>
        <taxon>Eukaryota</taxon>
        <taxon>Fungi</taxon>
        <taxon>Dikarya</taxon>
        <taxon>Ascomycota</taxon>
        <taxon>Pezizomycotina</taxon>
        <taxon>Dothideomycetes</taxon>
        <taxon>Pleosporomycetidae</taxon>
        <taxon>Pleosporales</taxon>
        <taxon>Massarineae</taxon>
        <taxon>Lentitheciaceae</taxon>
        <taxon>Lentithecium</taxon>
    </lineage>
</organism>
<dbReference type="EMBL" id="MU005593">
    <property type="protein sequence ID" value="KAF2681123.1"/>
    <property type="molecule type" value="Genomic_DNA"/>
</dbReference>
<keyword evidence="4 9" id="KW-1003">Cell membrane</keyword>
<dbReference type="PANTHER" id="PTHR43057">
    <property type="entry name" value="ARSENITE EFFLUX TRANSPORTER"/>
    <property type="match status" value="1"/>
</dbReference>
<protein>
    <submittedName>
        <fullName evidence="12">Arsenical-resistance protein ACR3</fullName>
    </submittedName>
</protein>
<comment type="similarity">
    <text evidence="2 9">Belongs to the arsenical resistance-3 (ACR3) (TC 2.A.59) family.</text>
</comment>
<evidence type="ECO:0000256" key="5">
    <source>
        <dbReference type="ARBA" id="ARBA00022692"/>
    </source>
</evidence>
<dbReference type="Pfam" id="PF01758">
    <property type="entry name" value="SBF"/>
    <property type="match status" value="1"/>
</dbReference>
<feature type="transmembrane region" description="Helical" evidence="11">
    <location>
        <begin position="259"/>
        <end position="282"/>
    </location>
</feature>
<evidence type="ECO:0000256" key="11">
    <source>
        <dbReference type="SAM" id="Phobius"/>
    </source>
</evidence>
<dbReference type="GO" id="GO:0015104">
    <property type="term" value="F:antimonite transmembrane transporter activity"/>
    <property type="evidence" value="ECO:0007669"/>
    <property type="project" value="TreeGrafter"/>
</dbReference>
<keyword evidence="8 9" id="KW-0472">Membrane</keyword>
<evidence type="ECO:0000313" key="12">
    <source>
        <dbReference type="EMBL" id="KAF2681123.1"/>
    </source>
</evidence>
<gene>
    <name evidence="12" type="ORF">K458DRAFT_344391</name>
</gene>
<evidence type="ECO:0000256" key="1">
    <source>
        <dbReference type="ARBA" id="ARBA00004651"/>
    </source>
</evidence>
<keyword evidence="6" id="KW-0059">Arsenical resistance</keyword>
<reference evidence="12" key="1">
    <citation type="journal article" date="2020" name="Stud. Mycol.">
        <title>101 Dothideomycetes genomes: a test case for predicting lifestyles and emergence of pathogens.</title>
        <authorList>
            <person name="Haridas S."/>
            <person name="Albert R."/>
            <person name="Binder M."/>
            <person name="Bloem J."/>
            <person name="Labutti K."/>
            <person name="Salamov A."/>
            <person name="Andreopoulos B."/>
            <person name="Baker S."/>
            <person name="Barry K."/>
            <person name="Bills G."/>
            <person name="Bluhm B."/>
            <person name="Cannon C."/>
            <person name="Castanera R."/>
            <person name="Culley D."/>
            <person name="Daum C."/>
            <person name="Ezra D."/>
            <person name="Gonzalez J."/>
            <person name="Henrissat B."/>
            <person name="Kuo A."/>
            <person name="Liang C."/>
            <person name="Lipzen A."/>
            <person name="Lutzoni F."/>
            <person name="Magnuson J."/>
            <person name="Mondo S."/>
            <person name="Nolan M."/>
            <person name="Ohm R."/>
            <person name="Pangilinan J."/>
            <person name="Park H.-J."/>
            <person name="Ramirez L."/>
            <person name="Alfaro M."/>
            <person name="Sun H."/>
            <person name="Tritt A."/>
            <person name="Yoshinaga Y."/>
            <person name="Zwiers L.-H."/>
            <person name="Turgeon B."/>
            <person name="Goodwin S."/>
            <person name="Spatafora J."/>
            <person name="Crous P."/>
            <person name="Grigoriev I."/>
        </authorList>
    </citation>
    <scope>NUCLEOTIDE SEQUENCE</scope>
    <source>
        <strain evidence="12">CBS 122367</strain>
    </source>
</reference>
<dbReference type="GO" id="GO:0015297">
    <property type="term" value="F:antiporter activity"/>
    <property type="evidence" value="ECO:0007669"/>
    <property type="project" value="UniProtKB-UniRule"/>
</dbReference>
<keyword evidence="7 9" id="KW-1133">Transmembrane helix</keyword>
<dbReference type="InterPro" id="IPR038770">
    <property type="entry name" value="Na+/solute_symporter_sf"/>
</dbReference>
<name>A0A6G1IT43_9PLEO</name>
<evidence type="ECO:0000256" key="9">
    <source>
        <dbReference type="PIRNR" id="PIRNR005508"/>
    </source>
</evidence>
<feature type="transmembrane region" description="Helical" evidence="11">
    <location>
        <begin position="187"/>
        <end position="209"/>
    </location>
</feature>
<dbReference type="GO" id="GO:0015105">
    <property type="term" value="F:arsenite transmembrane transporter activity"/>
    <property type="evidence" value="ECO:0007669"/>
    <property type="project" value="TreeGrafter"/>
</dbReference>
<dbReference type="GO" id="GO:0046685">
    <property type="term" value="P:response to arsenic-containing substance"/>
    <property type="evidence" value="ECO:0007669"/>
    <property type="project" value="UniProtKB-KW"/>
</dbReference>
<feature type="transmembrane region" description="Helical" evidence="11">
    <location>
        <begin position="229"/>
        <end position="247"/>
    </location>
</feature>
<feature type="transmembrane region" description="Helical" evidence="11">
    <location>
        <begin position="56"/>
        <end position="75"/>
    </location>
</feature>
<evidence type="ECO:0000256" key="4">
    <source>
        <dbReference type="ARBA" id="ARBA00022475"/>
    </source>
</evidence>
<dbReference type="InterPro" id="IPR004706">
    <property type="entry name" value="Arsenical-R_Acr3"/>
</dbReference>
<dbReference type="PANTHER" id="PTHR43057:SF1">
    <property type="entry name" value="ARSENICAL-RESISTANCE PROTEIN 3"/>
    <property type="match status" value="1"/>
</dbReference>
<feature type="region of interest" description="Disordered" evidence="10">
    <location>
        <begin position="1"/>
        <end position="43"/>
    </location>
</feature>
<feature type="compositionally biased region" description="Basic and acidic residues" evidence="10">
    <location>
        <begin position="15"/>
        <end position="29"/>
    </location>
</feature>
<evidence type="ECO:0000256" key="7">
    <source>
        <dbReference type="ARBA" id="ARBA00022989"/>
    </source>
</evidence>
<feature type="transmembrane region" description="Helical" evidence="11">
    <location>
        <begin position="156"/>
        <end position="175"/>
    </location>
</feature>
<dbReference type="FunFam" id="1.20.1530.20:FF:000009">
    <property type="entry name" value="Arsenite transporter, ACR3 family"/>
    <property type="match status" value="1"/>
</dbReference>
<accession>A0A6G1IT43</accession>
<keyword evidence="5 9" id="KW-0812">Transmembrane</keyword>
<dbReference type="Proteomes" id="UP000799291">
    <property type="component" value="Unassembled WGS sequence"/>
</dbReference>
<evidence type="ECO:0000256" key="10">
    <source>
        <dbReference type="SAM" id="MobiDB-lite"/>
    </source>
</evidence>
<dbReference type="InterPro" id="IPR002657">
    <property type="entry name" value="BilAc:Na_symport/Acr3"/>
</dbReference>
<comment type="subcellular location">
    <subcellularLocation>
        <location evidence="1 9">Cell membrane</location>
        <topology evidence="1 9">Multi-pass membrane protein</topology>
    </subcellularLocation>
</comment>
<feature type="transmembrane region" description="Helical" evidence="11">
    <location>
        <begin position="87"/>
        <end position="106"/>
    </location>
</feature>
<dbReference type="NCBIfam" id="TIGR00832">
    <property type="entry name" value="acr3"/>
    <property type="match status" value="1"/>
</dbReference>
<sequence length="387" mass="42596">MDTIERSALAPKSSTSDEEKALGTPDAEKGVNNPTGTPGDTPELPPLKGLSFLDRFLVIWIILAMALGIVLGNTVDSVGPALQKGEFVGVSIPIAIGLLVMMYPILCKVRYETLHLLMQSRGLWIQIAVSFVLNWIIAPLFMVALAWAFLPDRRDLREGLIFVGIARCIAMVLIWTELAKGDNDYCAVLVAFNSLLQIVLFAPFAVFYVQVVSHGEKTTVSYEKVAQSVGVFLGIPLGAAVLTRLVLRKVLGEETYQRRFIRYIAPFSLIGLLYTIIVLFASQGAHVVRQITDVLRVCAPLLVYFLVMFTVTIWFCYKMGFAYKPSCTQGFTAASNNFELAIAVVVAVYGAGSGQALASTVGPLIEVPVLVALVYVIQWLRRRWQWV</sequence>
<evidence type="ECO:0000256" key="3">
    <source>
        <dbReference type="ARBA" id="ARBA00022448"/>
    </source>
</evidence>
<dbReference type="OrthoDB" id="187348at2759"/>
<proteinExistence type="inferred from homology"/>
<feature type="transmembrane region" description="Helical" evidence="11">
    <location>
        <begin position="338"/>
        <end position="358"/>
    </location>
</feature>
<dbReference type="PIRSF" id="PIRSF005508">
    <property type="entry name" value="Acr3"/>
    <property type="match status" value="1"/>
</dbReference>
<feature type="transmembrane region" description="Helical" evidence="11">
    <location>
        <begin position="294"/>
        <end position="317"/>
    </location>
</feature>
<evidence type="ECO:0000256" key="6">
    <source>
        <dbReference type="ARBA" id="ARBA00022849"/>
    </source>
</evidence>
<evidence type="ECO:0000256" key="2">
    <source>
        <dbReference type="ARBA" id="ARBA00010110"/>
    </source>
</evidence>
<evidence type="ECO:0000256" key="8">
    <source>
        <dbReference type="ARBA" id="ARBA00023136"/>
    </source>
</evidence>
<evidence type="ECO:0000313" key="13">
    <source>
        <dbReference type="Proteomes" id="UP000799291"/>
    </source>
</evidence>
<keyword evidence="3 9" id="KW-0813">Transport</keyword>
<feature type="transmembrane region" description="Helical" evidence="11">
    <location>
        <begin position="364"/>
        <end position="380"/>
    </location>
</feature>
<feature type="transmembrane region" description="Helical" evidence="11">
    <location>
        <begin position="127"/>
        <end position="150"/>
    </location>
</feature>